<keyword evidence="1 5" id="KW-0479">Metal-binding</keyword>
<feature type="binding site" evidence="5">
    <location>
        <position position="157"/>
    </location>
    <ligand>
        <name>Mn(2+)</name>
        <dbReference type="ChEBI" id="CHEBI:29035"/>
        <label>2</label>
    </ligand>
</feature>
<proteinExistence type="inferred from homology"/>
<dbReference type="InterPro" id="IPR005923">
    <property type="entry name" value="HutG"/>
</dbReference>
<keyword evidence="2 5" id="KW-0378">Hydrolase</keyword>
<comment type="catalytic activity">
    <reaction evidence="5">
        <text>N-formimidoyl-L-glutamate + H2O = formamide + L-glutamate</text>
        <dbReference type="Rhea" id="RHEA:22492"/>
        <dbReference type="ChEBI" id="CHEBI:15377"/>
        <dbReference type="ChEBI" id="CHEBI:16397"/>
        <dbReference type="ChEBI" id="CHEBI:29985"/>
        <dbReference type="ChEBI" id="CHEBI:58928"/>
        <dbReference type="EC" id="3.5.3.8"/>
    </reaction>
</comment>
<feature type="binding site" evidence="5 7">
    <location>
        <position position="157"/>
    </location>
    <ligand>
        <name>Mn(2+)</name>
        <dbReference type="ChEBI" id="CHEBI:29035"/>
        <label>1</label>
    </ligand>
</feature>
<feature type="binding site" evidence="5">
    <location>
        <position position="249"/>
    </location>
    <ligand>
        <name>Mn(2+)</name>
        <dbReference type="ChEBI" id="CHEBI:29035"/>
        <label>2</label>
    </ligand>
</feature>
<evidence type="ECO:0000256" key="5">
    <source>
        <dbReference type="HAMAP-Rule" id="MF_00737"/>
    </source>
</evidence>
<organism evidence="9 10">
    <name type="scientific">Aneurinibacillus thermoaerophilus</name>
    <dbReference type="NCBI Taxonomy" id="143495"/>
    <lineage>
        <taxon>Bacteria</taxon>
        <taxon>Bacillati</taxon>
        <taxon>Bacillota</taxon>
        <taxon>Bacilli</taxon>
        <taxon>Bacillales</taxon>
        <taxon>Paenibacillaceae</taxon>
        <taxon>Aneurinibacillus group</taxon>
        <taxon>Aneurinibacillus</taxon>
    </lineage>
</organism>
<dbReference type="EC" id="3.5.3.8" evidence="5 6"/>
<dbReference type="NCBIfam" id="TIGR01227">
    <property type="entry name" value="hutG"/>
    <property type="match status" value="1"/>
</dbReference>
<feature type="binding site" evidence="5">
    <location>
        <position position="159"/>
    </location>
    <ligand>
        <name>Mn(2+)</name>
        <dbReference type="ChEBI" id="CHEBI:29035"/>
        <label>2</label>
    </ligand>
</feature>
<dbReference type="InterPro" id="IPR023696">
    <property type="entry name" value="Ureohydrolase_dom_sf"/>
</dbReference>
<evidence type="ECO:0000313" key="10">
    <source>
        <dbReference type="Proteomes" id="UP000198956"/>
    </source>
</evidence>
<feature type="binding site" evidence="5 7">
    <location>
        <position position="249"/>
    </location>
    <ligand>
        <name>Mn(2+)</name>
        <dbReference type="ChEBI" id="CHEBI:29035"/>
        <label>1</label>
    </ligand>
</feature>
<accession>A0A1G7YFT7</accession>
<gene>
    <name evidence="5" type="primary">hutG</name>
    <name evidence="9" type="ORF">SAMN04489735_1006119</name>
</gene>
<dbReference type="GO" id="GO:0008783">
    <property type="term" value="F:agmatinase activity"/>
    <property type="evidence" value="ECO:0007669"/>
    <property type="project" value="TreeGrafter"/>
</dbReference>
<name>A0A1G7YFT7_ANETH</name>
<dbReference type="GO" id="GO:0050415">
    <property type="term" value="F:formimidoylglutamase activity"/>
    <property type="evidence" value="ECO:0007669"/>
    <property type="project" value="UniProtKB-UniRule"/>
</dbReference>
<dbReference type="Proteomes" id="UP000198956">
    <property type="component" value="Unassembled WGS sequence"/>
</dbReference>
<feature type="binding site" evidence="5 7">
    <location>
        <position position="131"/>
    </location>
    <ligand>
        <name>Mn(2+)</name>
        <dbReference type="ChEBI" id="CHEBI:29035"/>
        <label>1</label>
    </ligand>
</feature>
<dbReference type="EMBL" id="FNDE01000006">
    <property type="protein sequence ID" value="SDG95234.1"/>
    <property type="molecule type" value="Genomic_DNA"/>
</dbReference>
<dbReference type="PANTHER" id="PTHR11358">
    <property type="entry name" value="ARGINASE/AGMATINASE"/>
    <property type="match status" value="1"/>
</dbReference>
<evidence type="ECO:0000256" key="1">
    <source>
        <dbReference type="ARBA" id="ARBA00022723"/>
    </source>
</evidence>
<evidence type="ECO:0000256" key="8">
    <source>
        <dbReference type="PROSITE-ProRule" id="PRU00742"/>
    </source>
</evidence>
<evidence type="ECO:0000256" key="4">
    <source>
        <dbReference type="ARBA" id="ARBA00023211"/>
    </source>
</evidence>
<feature type="binding site" evidence="5">
    <location>
        <position position="251"/>
    </location>
    <ligand>
        <name>Mn(2+)</name>
        <dbReference type="ChEBI" id="CHEBI:29035"/>
        <label>2</label>
    </ligand>
</feature>
<dbReference type="InterPro" id="IPR006035">
    <property type="entry name" value="Ureohydrolase"/>
</dbReference>
<dbReference type="HAMAP" id="MF_00737">
    <property type="entry name" value="Formimidoylglutam"/>
    <property type="match status" value="1"/>
</dbReference>
<dbReference type="UniPathway" id="UPA00379">
    <property type="reaction ID" value="UER00552"/>
</dbReference>
<evidence type="ECO:0000256" key="6">
    <source>
        <dbReference type="NCBIfam" id="TIGR01227"/>
    </source>
</evidence>
<dbReference type="GO" id="GO:0030145">
    <property type="term" value="F:manganese ion binding"/>
    <property type="evidence" value="ECO:0007669"/>
    <property type="project" value="UniProtKB-UniRule"/>
</dbReference>
<feature type="binding site" evidence="7">
    <location>
        <position position="251"/>
    </location>
    <ligand>
        <name>Mn(2+)</name>
        <dbReference type="ChEBI" id="CHEBI:29035"/>
        <label>1</label>
    </ligand>
</feature>
<comment type="similarity">
    <text evidence="5 8">Belongs to the arginase family.</text>
</comment>
<evidence type="ECO:0000256" key="7">
    <source>
        <dbReference type="PIRSR" id="PIRSR036979-1"/>
    </source>
</evidence>
<dbReference type="PROSITE" id="PS51409">
    <property type="entry name" value="ARGINASE_2"/>
    <property type="match status" value="1"/>
</dbReference>
<dbReference type="PIRSF" id="PIRSF036979">
    <property type="entry name" value="Arginase"/>
    <property type="match status" value="1"/>
</dbReference>
<sequence>MYTVAAKEYWMGRTDSESVTEMFRLHQVVRIENLATFNEKQKESAIGIIGFRCDEGVRRNKGRTGAYYAPDAIRKSLSSLPYNFHSDIKLFDFGNVSCDDGNLEEAQKELGEAIKKILDLNIFPLIIGGGHEVAYGHFLGHKKYKKDIENIGIINFDAHFDMRSYDETTSSGTMFKQIADEFVAANKTFRYLCVGIQKSGNTKYLFETAERYGCEYIREDEISLLHLDKVSKKIDEFIAKSDTIMLTLCSDVFCSSDAPGVSAPQPFGLDPKIVKYFLKDIVKHKKVLSFDIAEINPTLDESGLTVKLAATMLYEIIDSLA</sequence>
<dbReference type="PANTHER" id="PTHR11358:SF35">
    <property type="entry name" value="FORMIMIDOYLGLUTAMASE"/>
    <property type="match status" value="1"/>
</dbReference>
<comment type="pathway">
    <text evidence="5">Amino-acid degradation; L-histidine degradation into L-glutamate; L-glutamate from N-formimidoyl-L-glutamate (hydrolase route): step 1/1.</text>
</comment>
<evidence type="ECO:0000256" key="3">
    <source>
        <dbReference type="ARBA" id="ARBA00022808"/>
    </source>
</evidence>
<dbReference type="RefSeq" id="WP_254778231.1">
    <property type="nucleotide sequence ID" value="NZ_FNDE01000006.1"/>
</dbReference>
<dbReference type="AlphaFoldDB" id="A0A1G7YFT7"/>
<feature type="binding site" evidence="7">
    <location>
        <position position="159"/>
    </location>
    <ligand>
        <name>Mn(2+)</name>
        <dbReference type="ChEBI" id="CHEBI:29035"/>
        <label>1</label>
    </ligand>
</feature>
<dbReference type="CDD" id="cd09988">
    <property type="entry name" value="Formimidoylglutamase"/>
    <property type="match status" value="1"/>
</dbReference>
<comment type="cofactor">
    <cofactor evidence="5 7">
        <name>Mn(2+)</name>
        <dbReference type="ChEBI" id="CHEBI:29035"/>
    </cofactor>
    <text evidence="5 7">Binds 2 manganese ions per subunit.</text>
</comment>
<dbReference type="GO" id="GO:0033389">
    <property type="term" value="P:putrescine biosynthetic process from arginine, via agmatine"/>
    <property type="evidence" value="ECO:0007669"/>
    <property type="project" value="TreeGrafter"/>
</dbReference>
<dbReference type="GO" id="GO:0019556">
    <property type="term" value="P:L-histidine catabolic process to glutamate and formamide"/>
    <property type="evidence" value="ECO:0007669"/>
    <property type="project" value="UniProtKB-UniRule"/>
</dbReference>
<dbReference type="GO" id="GO:0019557">
    <property type="term" value="P:L-histidine catabolic process to glutamate and formate"/>
    <property type="evidence" value="ECO:0007669"/>
    <property type="project" value="UniProtKB-UniPathway"/>
</dbReference>
<evidence type="ECO:0000313" key="9">
    <source>
        <dbReference type="EMBL" id="SDG95234.1"/>
    </source>
</evidence>
<protein>
    <recommendedName>
        <fullName evidence="5 6">Formimidoylglutamase</fullName>
        <ecNumber evidence="5 6">3.5.3.8</ecNumber>
    </recommendedName>
    <alternativeName>
        <fullName evidence="5">Formiminoglutamase</fullName>
    </alternativeName>
    <alternativeName>
        <fullName evidence="5">Formiminoglutamate hydrolase</fullName>
    </alternativeName>
</protein>
<keyword evidence="4 5" id="KW-0464">Manganese</keyword>
<keyword evidence="3 5" id="KW-0369">Histidine metabolism</keyword>
<reference evidence="9 10" key="1">
    <citation type="submission" date="2016-10" db="EMBL/GenBank/DDBJ databases">
        <authorList>
            <person name="de Groot N.N."/>
        </authorList>
    </citation>
    <scope>NUCLEOTIDE SEQUENCE [LARGE SCALE GENOMIC DNA]</scope>
    <source>
        <strain evidence="9 10">L 420-91</strain>
    </source>
</reference>
<dbReference type="Gene3D" id="3.40.800.10">
    <property type="entry name" value="Ureohydrolase domain"/>
    <property type="match status" value="1"/>
</dbReference>
<dbReference type="Pfam" id="PF00491">
    <property type="entry name" value="Arginase"/>
    <property type="match status" value="1"/>
</dbReference>
<evidence type="ECO:0000256" key="2">
    <source>
        <dbReference type="ARBA" id="ARBA00022801"/>
    </source>
</evidence>
<comment type="function">
    <text evidence="5">Catalyzes the conversion of N-formimidoyl-L-glutamate to L-glutamate and formamide.</text>
</comment>
<feature type="binding site" evidence="5 7">
    <location>
        <position position="161"/>
    </location>
    <ligand>
        <name>Mn(2+)</name>
        <dbReference type="ChEBI" id="CHEBI:29035"/>
        <label>1</label>
    </ligand>
</feature>
<dbReference type="SUPFAM" id="SSF52768">
    <property type="entry name" value="Arginase/deacetylase"/>
    <property type="match status" value="1"/>
</dbReference>